<keyword evidence="3" id="KW-1185">Reference proteome</keyword>
<evidence type="ECO:0000256" key="1">
    <source>
        <dbReference type="SAM" id="SignalP"/>
    </source>
</evidence>
<reference evidence="2 3" key="1">
    <citation type="submission" date="2024-06" db="EMBL/GenBank/DDBJ databases">
        <title>Genomics of switchgrass bacterial isolates.</title>
        <authorList>
            <person name="Shade A."/>
        </authorList>
    </citation>
    <scope>NUCLEOTIDE SEQUENCE [LARGE SCALE GENOMIC DNA]</scope>
    <source>
        <strain evidence="2 3">PvP084</strain>
    </source>
</reference>
<dbReference type="EMBL" id="JBEPNW010000002">
    <property type="protein sequence ID" value="MET3862765.1"/>
    <property type="molecule type" value="Genomic_DNA"/>
</dbReference>
<dbReference type="RefSeq" id="WP_076730330.1">
    <property type="nucleotide sequence ID" value="NZ_JBEPNV010000001.1"/>
</dbReference>
<gene>
    <name evidence="2" type="ORF">ABIC20_000074</name>
</gene>
<feature type="signal peptide" evidence="1">
    <location>
        <begin position="1"/>
        <end position="31"/>
    </location>
</feature>
<dbReference type="InterPro" id="IPR029045">
    <property type="entry name" value="ClpP/crotonase-like_dom_sf"/>
</dbReference>
<feature type="chain" id="PRO_5046318255" evidence="1">
    <location>
        <begin position="32"/>
        <end position="416"/>
    </location>
</feature>
<dbReference type="Proteomes" id="UP001549119">
    <property type="component" value="Unassembled WGS sequence"/>
</dbReference>
<proteinExistence type="predicted"/>
<evidence type="ECO:0000313" key="2">
    <source>
        <dbReference type="EMBL" id="MET3862765.1"/>
    </source>
</evidence>
<name>A0ABV2N8G2_9HYPH</name>
<keyword evidence="1" id="KW-0732">Signal</keyword>
<dbReference type="Gene3D" id="3.90.226.10">
    <property type="entry name" value="2-enoyl-CoA Hydratase, Chain A, domain 1"/>
    <property type="match status" value="1"/>
</dbReference>
<evidence type="ECO:0000313" key="3">
    <source>
        <dbReference type="Proteomes" id="UP001549119"/>
    </source>
</evidence>
<comment type="caution">
    <text evidence="2">The sequence shown here is derived from an EMBL/GenBank/DDBJ whole genome shotgun (WGS) entry which is preliminary data.</text>
</comment>
<protein>
    <submittedName>
        <fullName evidence="2">Uncharacterized protein</fullName>
    </submittedName>
</protein>
<accession>A0ABV2N8G2</accession>
<organism evidence="2 3">
    <name type="scientific">Methylobacterium radiotolerans</name>
    <dbReference type="NCBI Taxonomy" id="31998"/>
    <lineage>
        <taxon>Bacteria</taxon>
        <taxon>Pseudomonadati</taxon>
        <taxon>Pseudomonadota</taxon>
        <taxon>Alphaproteobacteria</taxon>
        <taxon>Hyphomicrobiales</taxon>
        <taxon>Methylobacteriaceae</taxon>
        <taxon>Methylobacterium</taxon>
    </lineage>
</organism>
<dbReference type="SUPFAM" id="SSF52096">
    <property type="entry name" value="ClpP/crotonase"/>
    <property type="match status" value="1"/>
</dbReference>
<sequence length="416" mass="42246">MSVFPRGWRRRTGTAACALTLALGAAGPAAAGHTPKGRAAAATAAGGPDVPARLTVGPGGRDLRLAGDLTAGVAARAAAILAAHPRIARIHLTSDGGLVEEGAAIGALVAARGLATYVPDACASACTLIFVRGRTRYLATGARLGFHAPYEIGARGRMRPVDSAPERAAYRAAGLPAAFVTRALAVPPAGIWIPTDGELRAAGIVTEVVGTDRFPDSTLDADPSAAGARAAILRSLPILRRAEAAGLAPITRWYRDGYAAGRPEAEAAAGLRRMAAGYLQRRFRAADDGVVRALGQRILATLERGDAAACGLLAAGDLVALDARLRAEQPASHGLAPLLARARAARPDGAVWADPPATGPGAARSTAEAAFPSGDCAARIAATRHALDLPPRASAAALRALFLAEPQQILASRAGP</sequence>